<protein>
    <recommendedName>
        <fullName evidence="4">Secreted protein</fullName>
    </recommendedName>
</protein>
<sequence>MKQQAKFITFFMKSYIFPIFLLAAFGFHNCFSQAVQLSDDQLNKIIGINLNYSFIQDYGSKSKFNSFAFSNTFLKRRSKKYYLSQALRAEYNTDTRKEYPYYLFNRFGISSISQTLVRINKGNSTTLIGGGLKVAYFRGLKATDFNIPQNAVVSVQLPNGGAFTVPIIHPFENRPIKGFIVAGPHLSLNHFIPFSSLGVINLNFQYSYVFPQMSDFGCGIGVFLKLSENSKNSHVIRI</sequence>
<keyword evidence="3" id="KW-1185">Reference proteome</keyword>
<name>E4RSE2_LEAB4</name>
<dbReference type="STRING" id="649349.Lbys_1982"/>
<evidence type="ECO:0000256" key="1">
    <source>
        <dbReference type="SAM" id="SignalP"/>
    </source>
</evidence>
<feature type="chain" id="PRO_5003188078" description="Secreted protein" evidence="1">
    <location>
        <begin position="24"/>
        <end position="238"/>
    </location>
</feature>
<reference key="1">
    <citation type="submission" date="2010-11" db="EMBL/GenBank/DDBJ databases">
        <title>The complete genome of Leadbetterella byssophila DSM 17132.</title>
        <authorList>
            <consortium name="US DOE Joint Genome Institute (JGI-PGF)"/>
            <person name="Lucas S."/>
            <person name="Copeland A."/>
            <person name="Lapidus A."/>
            <person name="Glavina del Rio T."/>
            <person name="Dalin E."/>
            <person name="Tice H."/>
            <person name="Bruce D."/>
            <person name="Goodwin L."/>
            <person name="Pitluck S."/>
            <person name="Kyrpides N."/>
            <person name="Mavromatis K."/>
            <person name="Ivanova N."/>
            <person name="Teshima H."/>
            <person name="Brettin T."/>
            <person name="Detter J.C."/>
            <person name="Han C."/>
            <person name="Tapia R."/>
            <person name="Land M."/>
            <person name="Hauser L."/>
            <person name="Markowitz V."/>
            <person name="Cheng J.-F."/>
            <person name="Hugenholtz P."/>
            <person name="Woyke T."/>
            <person name="Wu D."/>
            <person name="Tindall B."/>
            <person name="Pomrenke H.G."/>
            <person name="Brambilla E."/>
            <person name="Klenk H.-P."/>
            <person name="Eisen J.A."/>
        </authorList>
    </citation>
    <scope>NUCLEOTIDE SEQUENCE [LARGE SCALE GENOMIC DNA]</scope>
    <source>
        <strain>DSM 17132</strain>
    </source>
</reference>
<proteinExistence type="predicted"/>
<dbReference type="Proteomes" id="UP000007435">
    <property type="component" value="Chromosome"/>
</dbReference>
<reference evidence="2 3" key="2">
    <citation type="journal article" date="2011" name="Stand. Genomic Sci.">
        <title>Complete genome sequence of Leadbetterella byssophila type strain (4M15).</title>
        <authorList>
            <person name="Abt B."/>
            <person name="Teshima H."/>
            <person name="Lucas S."/>
            <person name="Lapidus A."/>
            <person name="Del Rio T.G."/>
            <person name="Nolan M."/>
            <person name="Tice H."/>
            <person name="Cheng J.F."/>
            <person name="Pitluck S."/>
            <person name="Liolios K."/>
            <person name="Pagani I."/>
            <person name="Ivanova N."/>
            <person name="Mavromatis K."/>
            <person name="Pati A."/>
            <person name="Tapia R."/>
            <person name="Han C."/>
            <person name="Goodwin L."/>
            <person name="Chen A."/>
            <person name="Palaniappan K."/>
            <person name="Land M."/>
            <person name="Hauser L."/>
            <person name="Chang Y.J."/>
            <person name="Jeffries C.D."/>
            <person name="Rohde M."/>
            <person name="Goker M."/>
            <person name="Tindall B.J."/>
            <person name="Detter J.C."/>
            <person name="Woyke T."/>
            <person name="Bristow J."/>
            <person name="Eisen J.A."/>
            <person name="Markowitz V."/>
            <person name="Hugenholtz P."/>
            <person name="Klenk H.P."/>
            <person name="Kyrpides N.C."/>
        </authorList>
    </citation>
    <scope>NUCLEOTIDE SEQUENCE [LARGE SCALE GENOMIC DNA]</scope>
    <source>
        <strain evidence="3">DSM 17132 / JCM 16389 / KACC 11308 / NBRC 106382 / 4M15</strain>
    </source>
</reference>
<evidence type="ECO:0000313" key="2">
    <source>
        <dbReference type="EMBL" id="ADQ17678.1"/>
    </source>
</evidence>
<feature type="signal peptide" evidence="1">
    <location>
        <begin position="1"/>
        <end position="23"/>
    </location>
</feature>
<accession>E4RSE2</accession>
<evidence type="ECO:0008006" key="4">
    <source>
        <dbReference type="Google" id="ProtNLM"/>
    </source>
</evidence>
<dbReference type="KEGG" id="lby:Lbys_1982"/>
<evidence type="ECO:0000313" key="3">
    <source>
        <dbReference type="Proteomes" id="UP000007435"/>
    </source>
</evidence>
<dbReference type="EMBL" id="CP002305">
    <property type="protein sequence ID" value="ADQ17678.1"/>
    <property type="molecule type" value="Genomic_DNA"/>
</dbReference>
<organism evidence="2 3">
    <name type="scientific">Leadbetterella byssophila (strain DSM 17132 / JCM 16389 / KACC 11308 / NBRC 106382 / 4M15)</name>
    <dbReference type="NCBI Taxonomy" id="649349"/>
    <lineage>
        <taxon>Bacteria</taxon>
        <taxon>Pseudomonadati</taxon>
        <taxon>Bacteroidota</taxon>
        <taxon>Cytophagia</taxon>
        <taxon>Cytophagales</taxon>
        <taxon>Leadbetterellaceae</taxon>
        <taxon>Leadbetterella</taxon>
    </lineage>
</organism>
<dbReference type="HOGENOM" id="CLU_1164698_0_0_10"/>
<gene>
    <name evidence="2" type="ordered locus">Lbys_1982</name>
</gene>
<dbReference type="AlphaFoldDB" id="E4RSE2"/>
<keyword evidence="1" id="KW-0732">Signal</keyword>